<dbReference type="Proteomes" id="UP000326268">
    <property type="component" value="Unassembled WGS sequence"/>
</dbReference>
<gene>
    <name evidence="3" type="ORF">BDV27DRAFT_167842</name>
</gene>
<feature type="domain" description="AMP-dependent synthetase/ligase" evidence="2">
    <location>
        <begin position="77"/>
        <end position="386"/>
    </location>
</feature>
<dbReference type="InterPro" id="IPR000873">
    <property type="entry name" value="AMP-dep_synth/lig_dom"/>
</dbReference>
<evidence type="ECO:0000256" key="1">
    <source>
        <dbReference type="ARBA" id="ARBA00006432"/>
    </source>
</evidence>
<dbReference type="CDD" id="cd04433">
    <property type="entry name" value="AFD_class_I"/>
    <property type="match status" value="1"/>
</dbReference>
<dbReference type="SUPFAM" id="SSF56801">
    <property type="entry name" value="Acetyl-CoA synthetase-like"/>
    <property type="match status" value="1"/>
</dbReference>
<dbReference type="GO" id="GO:0031956">
    <property type="term" value="F:medium-chain fatty acid-CoA ligase activity"/>
    <property type="evidence" value="ECO:0007669"/>
    <property type="project" value="TreeGrafter"/>
</dbReference>
<dbReference type="InterPro" id="IPR020845">
    <property type="entry name" value="AMP-binding_CS"/>
</dbReference>
<name>A0A5N6ZT38_9EURO</name>
<dbReference type="InterPro" id="IPR042099">
    <property type="entry name" value="ANL_N_sf"/>
</dbReference>
<dbReference type="PANTHER" id="PTHR43201:SF8">
    <property type="entry name" value="ACYL-COA SYNTHETASE FAMILY MEMBER 3"/>
    <property type="match status" value="1"/>
</dbReference>
<keyword evidence="4" id="KW-1185">Reference proteome</keyword>
<dbReference type="GeneID" id="43659050"/>
<evidence type="ECO:0000259" key="2">
    <source>
        <dbReference type="Pfam" id="PF00501"/>
    </source>
</evidence>
<dbReference type="PANTHER" id="PTHR43201">
    <property type="entry name" value="ACYL-COA SYNTHETASE"/>
    <property type="match status" value="1"/>
</dbReference>
<dbReference type="Gene3D" id="3.40.50.12780">
    <property type="entry name" value="N-terminal domain of ligase-like"/>
    <property type="match status" value="1"/>
</dbReference>
<sequence>MAPIIEQLPNEPLFHHLLHSFTTHPHHVLVHDPKNGVEADCSQLLTDILHMRHQIFQALPASSFDSQRRINQENLFVIVLAPGNYDYIVAAFATLACGGAFAPISSTLAPEEACHLLETTNASCMLVSTQFESQGAQIGHYYAARHKSQPPVAIIPIAVNNAPAAPKPQIRINPAMTLDPTSPGVLIFTSGTTGPPKGVVRPRRVWYTSPPRFPNNHVVLAFRSPHWVGVAMRLIWQVLAGARAEVIENDPRAIWESFSTGRVSRFSAPPRTYAQLMKFFQEQIDCLPVEQRGRYVKGVRALQNVTVSGGVTWPTVMGFWRELLGRPLRNIYSSTEVTAAIETTEDSDPNLERCIGKPCRGVQVKLSEGDHGEILLKSPTMFTHYLGNEVATRAALDEEGYYRSGDFGHLVGDQYVIDGRSSTDFIPYRGLRVPVHEVEARLIELPYISEAYVVPASFNYMRQIAAVIRPQTPKTTVALSQIRADLQDKLQRYKLPTLLRTLHNHEQVPETTSGKPLRRKMEEKYFSLPEEPPLPAGVEFCDTDFGTEETPRKAWDWGGMM</sequence>
<dbReference type="GO" id="GO:0006631">
    <property type="term" value="P:fatty acid metabolic process"/>
    <property type="evidence" value="ECO:0007669"/>
    <property type="project" value="TreeGrafter"/>
</dbReference>
<evidence type="ECO:0000313" key="3">
    <source>
        <dbReference type="EMBL" id="KAE8360423.1"/>
    </source>
</evidence>
<dbReference type="Pfam" id="PF00501">
    <property type="entry name" value="AMP-binding"/>
    <property type="match status" value="1"/>
</dbReference>
<evidence type="ECO:0000313" key="4">
    <source>
        <dbReference type="Proteomes" id="UP000326268"/>
    </source>
</evidence>
<dbReference type="OrthoDB" id="6614653at2759"/>
<dbReference type="InterPro" id="IPR045851">
    <property type="entry name" value="AMP-bd_C_sf"/>
</dbReference>
<dbReference type="RefSeq" id="XP_031923504.1">
    <property type="nucleotide sequence ID" value="XM_032074604.1"/>
</dbReference>
<comment type="similarity">
    <text evidence="1">Belongs to the ATP-dependent AMP-binding enzyme family.</text>
</comment>
<organism evidence="3 4">
    <name type="scientific">Aspergillus caelatus</name>
    <dbReference type="NCBI Taxonomy" id="61420"/>
    <lineage>
        <taxon>Eukaryota</taxon>
        <taxon>Fungi</taxon>
        <taxon>Dikarya</taxon>
        <taxon>Ascomycota</taxon>
        <taxon>Pezizomycotina</taxon>
        <taxon>Eurotiomycetes</taxon>
        <taxon>Eurotiomycetidae</taxon>
        <taxon>Eurotiales</taxon>
        <taxon>Aspergillaceae</taxon>
        <taxon>Aspergillus</taxon>
        <taxon>Aspergillus subgen. Circumdati</taxon>
    </lineage>
</organism>
<proteinExistence type="inferred from homology"/>
<protein>
    <recommendedName>
        <fullName evidence="2">AMP-dependent synthetase/ligase domain-containing protein</fullName>
    </recommendedName>
</protein>
<accession>A0A5N6ZT38</accession>
<dbReference type="Gene3D" id="3.30.300.30">
    <property type="match status" value="1"/>
</dbReference>
<dbReference type="EMBL" id="ML737775">
    <property type="protein sequence ID" value="KAE8360423.1"/>
    <property type="molecule type" value="Genomic_DNA"/>
</dbReference>
<dbReference type="PROSITE" id="PS00455">
    <property type="entry name" value="AMP_BINDING"/>
    <property type="match status" value="1"/>
</dbReference>
<reference evidence="3 4" key="1">
    <citation type="submission" date="2019-04" db="EMBL/GenBank/DDBJ databases">
        <title>Friends and foes A comparative genomics studyof 23 Aspergillus species from section Flavi.</title>
        <authorList>
            <consortium name="DOE Joint Genome Institute"/>
            <person name="Kjaerbolling I."/>
            <person name="Vesth T."/>
            <person name="Frisvad J.C."/>
            <person name="Nybo J.L."/>
            <person name="Theobald S."/>
            <person name="Kildgaard S."/>
            <person name="Isbrandt T."/>
            <person name="Kuo A."/>
            <person name="Sato A."/>
            <person name="Lyhne E.K."/>
            <person name="Kogle M.E."/>
            <person name="Wiebenga A."/>
            <person name="Kun R.S."/>
            <person name="Lubbers R.J."/>
            <person name="Makela M.R."/>
            <person name="Barry K."/>
            <person name="Chovatia M."/>
            <person name="Clum A."/>
            <person name="Daum C."/>
            <person name="Haridas S."/>
            <person name="He G."/>
            <person name="LaButti K."/>
            <person name="Lipzen A."/>
            <person name="Mondo S."/>
            <person name="Riley R."/>
            <person name="Salamov A."/>
            <person name="Simmons B.A."/>
            <person name="Magnuson J.K."/>
            <person name="Henrissat B."/>
            <person name="Mortensen U.H."/>
            <person name="Larsen T.O."/>
            <person name="Devries R.P."/>
            <person name="Grigoriev I.V."/>
            <person name="Machida M."/>
            <person name="Baker S.E."/>
            <person name="Andersen M.R."/>
        </authorList>
    </citation>
    <scope>NUCLEOTIDE SEQUENCE [LARGE SCALE GENOMIC DNA]</scope>
    <source>
        <strain evidence="3 4">CBS 763.97</strain>
    </source>
</reference>
<dbReference type="AlphaFoldDB" id="A0A5N6ZT38"/>